<feature type="region of interest" description="Disordered" evidence="3">
    <location>
        <begin position="232"/>
        <end position="257"/>
    </location>
</feature>
<dbReference type="RefSeq" id="WP_238722007.1">
    <property type="nucleotide sequence ID" value="NZ_JAHQCW010000021.1"/>
</dbReference>
<reference evidence="4" key="1">
    <citation type="submission" date="2021-06" db="EMBL/GenBank/DDBJ databases">
        <title>Description of novel taxa of the family Lachnospiraceae.</title>
        <authorList>
            <person name="Chaplin A.V."/>
            <person name="Sokolova S.R."/>
            <person name="Pikina A.P."/>
            <person name="Korzhanova M."/>
            <person name="Belova V."/>
            <person name="Korostin D."/>
            <person name="Efimov B.A."/>
        </authorList>
    </citation>
    <scope>NUCLEOTIDE SEQUENCE</scope>
    <source>
        <strain evidence="4">ASD5720</strain>
    </source>
</reference>
<feature type="region of interest" description="Disordered" evidence="3">
    <location>
        <begin position="128"/>
        <end position="157"/>
    </location>
</feature>
<feature type="compositionally biased region" description="Polar residues" evidence="3">
    <location>
        <begin position="200"/>
        <end position="214"/>
    </location>
</feature>
<dbReference type="EMBL" id="JAHQCW010000021">
    <property type="protein sequence ID" value="MBU9737482.1"/>
    <property type="molecule type" value="Genomic_DNA"/>
</dbReference>
<dbReference type="SUPFAM" id="SSF111369">
    <property type="entry name" value="HlyD-like secretion proteins"/>
    <property type="match status" value="1"/>
</dbReference>
<comment type="subcellular location">
    <subcellularLocation>
        <location evidence="1">Cell envelope</location>
    </subcellularLocation>
</comment>
<organism evidence="4 5">
    <name type="scientific">Diplocloster agilis</name>
    <dbReference type="NCBI Taxonomy" id="2850323"/>
    <lineage>
        <taxon>Bacteria</taxon>
        <taxon>Bacillati</taxon>
        <taxon>Bacillota</taxon>
        <taxon>Clostridia</taxon>
        <taxon>Lachnospirales</taxon>
        <taxon>Lachnospiraceae</taxon>
        <taxon>Diplocloster</taxon>
    </lineage>
</organism>
<evidence type="ECO:0000313" key="4">
    <source>
        <dbReference type="EMBL" id="MBU9737482.1"/>
    </source>
</evidence>
<dbReference type="Gene3D" id="1.10.287.470">
    <property type="entry name" value="Helix hairpin bin"/>
    <property type="match status" value="1"/>
</dbReference>
<proteinExistence type="predicted"/>
<gene>
    <name evidence="4" type="ORF">KTH89_13110</name>
</gene>
<feature type="compositionally biased region" description="Basic and acidic residues" evidence="3">
    <location>
        <begin position="141"/>
        <end position="157"/>
    </location>
</feature>
<evidence type="ECO:0000256" key="2">
    <source>
        <dbReference type="ARBA" id="ARBA00023054"/>
    </source>
</evidence>
<evidence type="ECO:0000256" key="3">
    <source>
        <dbReference type="SAM" id="MobiDB-lite"/>
    </source>
</evidence>
<protein>
    <submittedName>
        <fullName evidence="4">Biotin/lipoyl-binding protein</fullName>
    </submittedName>
</protein>
<accession>A0A949K7X1</accession>
<keyword evidence="2" id="KW-0175">Coiled coil</keyword>
<dbReference type="InterPro" id="IPR050465">
    <property type="entry name" value="UPF0194_transport"/>
</dbReference>
<dbReference type="AlphaFoldDB" id="A0A949K7X1"/>
<dbReference type="Proteomes" id="UP000712157">
    <property type="component" value="Unassembled WGS sequence"/>
</dbReference>
<comment type="caution">
    <text evidence="4">The sequence shown here is derived from an EMBL/GenBank/DDBJ whole genome shotgun (WGS) entry which is preliminary data.</text>
</comment>
<keyword evidence="5" id="KW-1185">Reference proteome</keyword>
<dbReference type="PANTHER" id="PTHR32347">
    <property type="entry name" value="EFFLUX SYSTEM COMPONENT YKNX-RELATED"/>
    <property type="match status" value="1"/>
</dbReference>
<feature type="region of interest" description="Disordered" evidence="3">
    <location>
        <begin position="185"/>
        <end position="220"/>
    </location>
</feature>
<feature type="compositionally biased region" description="Low complexity" evidence="3">
    <location>
        <begin position="245"/>
        <end position="256"/>
    </location>
</feature>
<evidence type="ECO:0000256" key="1">
    <source>
        <dbReference type="ARBA" id="ARBA00004196"/>
    </source>
</evidence>
<evidence type="ECO:0000313" key="5">
    <source>
        <dbReference type="Proteomes" id="UP000712157"/>
    </source>
</evidence>
<name>A0A949K7X1_9FIRM</name>
<dbReference type="Gene3D" id="2.40.50.100">
    <property type="match status" value="1"/>
</dbReference>
<sequence>MEIQSLWQIKWGQKGESSTQKKALRYLAAFLALMVLCTLLSGAADALTLARIKTEAIRPMSLKHDTSLSGTLSPKYEQAVFTLPDQKVSSVQVKEGDMVKEGDILFQVDLEELEEQLERARDELKKAEYQQKDTNSAGALEAKEKQKAEARAREDYDHTLEEADRKIREAEAAWADAQARLDIIRDKTVTPETDADAGQGYTQEQKQQDINSLEQETDARKQDYDAAVAEKEEKMRNAGRQVEDASSPSPSNHSNAIAELDQKEIERRIQKLEQLKEDGGAVRSTMDGVVKKLETATGQITSSTMAALLTDTSNGYRFEAAASKNEIKYLAVGDEVTLDFGDQYEPVSGLRIESIEAAGEDSDQSLISLDVPPQKEKLPSTAELKASRTTKKYTAVVPVEALRVEKGKYFLYMPSEKESVLGKITVVERVDVEILDKNDQYAAVEGAFLESNEVLVHSNKTVNTGDRVRKEES</sequence>
<dbReference type="GO" id="GO:0030313">
    <property type="term" value="C:cell envelope"/>
    <property type="evidence" value="ECO:0007669"/>
    <property type="project" value="UniProtKB-SubCell"/>
</dbReference>